<dbReference type="Proteomes" id="UP001217089">
    <property type="component" value="Unassembled WGS sequence"/>
</dbReference>
<feature type="coiled-coil region" evidence="1">
    <location>
        <begin position="19"/>
        <end position="279"/>
    </location>
</feature>
<dbReference type="PANTHER" id="PTHR45615">
    <property type="entry name" value="MYOSIN HEAVY CHAIN, NON-MUSCLE"/>
    <property type="match status" value="1"/>
</dbReference>
<dbReference type="PANTHER" id="PTHR45615:SF80">
    <property type="entry name" value="GRIP DOMAIN-CONTAINING PROTEIN"/>
    <property type="match status" value="1"/>
</dbReference>
<accession>A0ABQ9F9J3</accession>
<feature type="coiled-coil region" evidence="1">
    <location>
        <begin position="308"/>
        <end position="514"/>
    </location>
</feature>
<dbReference type="SUPFAM" id="SSF90257">
    <property type="entry name" value="Myosin rod fragments"/>
    <property type="match status" value="1"/>
</dbReference>
<reference evidence="2 3" key="1">
    <citation type="submission" date="2022-12" db="EMBL/GenBank/DDBJ databases">
        <title>Chromosome-level genome of Tegillarca granosa.</title>
        <authorList>
            <person name="Kim J."/>
        </authorList>
    </citation>
    <scope>NUCLEOTIDE SEQUENCE [LARGE SCALE GENOMIC DNA]</scope>
    <source>
        <strain evidence="2">Teg-2019</strain>
        <tissue evidence="2">Adductor muscle</tissue>
    </source>
</reference>
<organism evidence="2 3">
    <name type="scientific">Tegillarca granosa</name>
    <name type="common">Malaysian cockle</name>
    <name type="synonym">Anadara granosa</name>
    <dbReference type="NCBI Taxonomy" id="220873"/>
    <lineage>
        <taxon>Eukaryota</taxon>
        <taxon>Metazoa</taxon>
        <taxon>Spiralia</taxon>
        <taxon>Lophotrochozoa</taxon>
        <taxon>Mollusca</taxon>
        <taxon>Bivalvia</taxon>
        <taxon>Autobranchia</taxon>
        <taxon>Pteriomorphia</taxon>
        <taxon>Arcoida</taxon>
        <taxon>Arcoidea</taxon>
        <taxon>Arcidae</taxon>
        <taxon>Tegillarca</taxon>
    </lineage>
</organism>
<name>A0ABQ9F9J3_TEGGR</name>
<proteinExistence type="predicted"/>
<keyword evidence="1" id="KW-0175">Coiled coil</keyword>
<dbReference type="Gene3D" id="1.20.5.340">
    <property type="match status" value="1"/>
</dbReference>
<dbReference type="EMBL" id="JARBDR010000385">
    <property type="protein sequence ID" value="KAJ8313276.1"/>
    <property type="molecule type" value="Genomic_DNA"/>
</dbReference>
<evidence type="ECO:0000313" key="2">
    <source>
        <dbReference type="EMBL" id="KAJ8313276.1"/>
    </source>
</evidence>
<sequence length="966" mass="112286">MNAIITELEIFEHSHSYHLKELSKKENALSEIINKLRKETSDNKNKSFLGGIFGGGGKHDKDDLELEMALLRTENENILSELEKCKSECEQVKRDYITEKNELETKLNAISRDNESLKEKLFNCTKEIHLNKSNSLAKELDKGRLLNEIAVKKQEIESLKNELKEKQESHHTEVTCLKDELTSKVKSVEELKNDLKHLKAVHDTTEHKNDELLKEKRKYEESCEHHVEENKKLEKELNTLKDVNAKFRSDMDSNKSRIEQEMSKMKEQHEKELTKYKHEHCQLEQKYNDVFCLKQTLESKLNDKIHEIETLVKIKRKQEEELSQTKSDIENLQQKTQDLENQLEHESRELSKVQAENRKLRDEKTLLQSKENEYIAKENSLVEELDSVRKRKDDLEESEKTTKSKLSVLKETANKEKEEMTKKIATLENENQLKKEQYMTEVALEESENTTKSKLSVLEDSSSREKEELRKRIIALEKEIELKKEQYVAKVNTLKEELDNANRLKVALEESEKTTRLKLSDLEESLVKKTMEMTNLINTLEKESREKDGDLTKLKTINETLRKNVCDYQEREQELLKTENELNLALTEKQKTVSGLEESCNVLKISLTDMEKKLTKKEIELLKQTESSEKKLQDKEQNILKLNESNSCYEKQLQVSQAKEKSMTIEISTIKTKLSECEAMIKSLEKSNNEIRAELKQSEEKLTKMNEINKLLTSKYKDNKHELGEAINNLNTLRGEKTGLQEQLKDLQRIVVDKEEEKKNLLSEIAKMKKQCSDLKEEIEKLMMKPHLSVFSSMKPGLTDIAVDDLRKQLKKEFEKDDTDFSIQQVSDPATIKRPAVVLCISISRLGADVQEALRGIRVSPDIAIIIFHHKETHALPSQSSEKILTGSDYKQLGAIIDMAVLSSKGVYNCDMNDLAFKKLFTFLKRFSLPRKFYKEHSSQRKDMTTSANTNKQRCTLKHRKSCLSV</sequence>
<evidence type="ECO:0000313" key="3">
    <source>
        <dbReference type="Proteomes" id="UP001217089"/>
    </source>
</evidence>
<keyword evidence="3" id="KW-1185">Reference proteome</keyword>
<evidence type="ECO:0000256" key="1">
    <source>
        <dbReference type="SAM" id="Coils"/>
    </source>
</evidence>
<protein>
    <submittedName>
        <fullName evidence="2">Uncharacterized protein</fullName>
    </submittedName>
</protein>
<gene>
    <name evidence="2" type="ORF">KUTeg_009193</name>
</gene>
<feature type="coiled-coil region" evidence="1">
    <location>
        <begin position="625"/>
        <end position="785"/>
    </location>
</feature>
<comment type="caution">
    <text evidence="2">The sequence shown here is derived from an EMBL/GenBank/DDBJ whole genome shotgun (WGS) entry which is preliminary data.</text>
</comment>